<protein>
    <submittedName>
        <fullName evidence="2">DUF4065 domain-containing protein</fullName>
    </submittedName>
</protein>
<gene>
    <name evidence="2" type="ORF">DSM107014_11035</name>
</gene>
<dbReference type="InterPro" id="IPR025272">
    <property type="entry name" value="SocA_Panacea"/>
</dbReference>
<dbReference type="EMBL" id="JADQBC010000069">
    <property type="protein sequence ID" value="MBR8828413.1"/>
    <property type="molecule type" value="Genomic_DNA"/>
</dbReference>
<dbReference type="Proteomes" id="UP000767446">
    <property type="component" value="Unassembled WGS sequence"/>
</dbReference>
<organism evidence="2 3">
    <name type="scientific">Gomphosphaeria aponina SAG 52.96 = DSM 107014</name>
    <dbReference type="NCBI Taxonomy" id="1521640"/>
    <lineage>
        <taxon>Bacteria</taxon>
        <taxon>Bacillati</taxon>
        <taxon>Cyanobacteriota</taxon>
        <taxon>Cyanophyceae</taxon>
        <taxon>Oscillatoriophycideae</taxon>
        <taxon>Chroococcales</taxon>
        <taxon>Gomphosphaeriaceae</taxon>
        <taxon>Gomphosphaeria</taxon>
    </lineage>
</organism>
<evidence type="ECO:0000259" key="1">
    <source>
        <dbReference type="Pfam" id="PF13274"/>
    </source>
</evidence>
<dbReference type="AlphaFoldDB" id="A0A941GYC6"/>
<dbReference type="Pfam" id="PF13274">
    <property type="entry name" value="SocA_Panacea"/>
    <property type="match status" value="1"/>
</dbReference>
<evidence type="ECO:0000313" key="3">
    <source>
        <dbReference type="Proteomes" id="UP000767446"/>
    </source>
</evidence>
<feature type="domain" description="Antitoxin SocA-like Panacea" evidence="1">
    <location>
        <begin position="28"/>
        <end position="118"/>
    </location>
</feature>
<evidence type="ECO:0000313" key="2">
    <source>
        <dbReference type="EMBL" id="MBR8828413.1"/>
    </source>
</evidence>
<comment type="caution">
    <text evidence="2">The sequence shown here is derived from an EMBL/GenBank/DDBJ whole genome shotgun (WGS) entry which is preliminary data.</text>
</comment>
<sequence>MKINSKSIADYLIHFCHQHGDLITNLKLQKLVYYAQAWYLALYDQPLFPEDFQAWASGPVQPELYECYKKNKWNPISEDVGEIDLPQQIKDHLKEIIEVYGKYESYYLERMTQEELPWLKARGGIPIDEESTAVISKQAMQAFYKTLLDDAEENQSEVA</sequence>
<proteinExistence type="predicted"/>
<accession>A0A941GYC6</accession>
<reference evidence="2" key="1">
    <citation type="submission" date="2021-02" db="EMBL/GenBank/DDBJ databases">
        <title>Metagenome analyses of Stigonema ocellatum DSM 106950, Chlorogloea purpurea SAG 13.99 and Gomphosphaeria aponina DSM 107014.</title>
        <authorList>
            <person name="Marter P."/>
            <person name="Huang S."/>
        </authorList>
    </citation>
    <scope>NUCLEOTIDE SEQUENCE</scope>
    <source>
        <strain evidence="2">JP213</strain>
    </source>
</reference>
<name>A0A941GYC6_9CHRO</name>